<dbReference type="InterPro" id="IPR029063">
    <property type="entry name" value="SAM-dependent_MTases_sf"/>
</dbReference>
<dbReference type="InterPro" id="IPR013216">
    <property type="entry name" value="Methyltransf_11"/>
</dbReference>
<dbReference type="Proteomes" id="UP001159370">
    <property type="component" value="Unassembled WGS sequence"/>
</dbReference>
<dbReference type="CDD" id="cd02440">
    <property type="entry name" value="AdoMet_MTases"/>
    <property type="match status" value="1"/>
</dbReference>
<dbReference type="GO" id="GO:0008757">
    <property type="term" value="F:S-adenosylmethionine-dependent methyltransferase activity"/>
    <property type="evidence" value="ECO:0007669"/>
    <property type="project" value="InterPro"/>
</dbReference>
<reference evidence="2 3" key="1">
    <citation type="journal article" date="2023" name="J. Phycol.">
        <title>Chrysosporum ovalisporum is synonymous with the true-branching cyanobacterium Umezakia natans (Nostocales/Aphanizomenonaceae).</title>
        <authorList>
            <person name="McGregor G.B."/>
            <person name="Sendall B.C."/>
            <person name="Niiyama Y."/>
            <person name="Tuji A."/>
            <person name="Willis A."/>
        </authorList>
    </citation>
    <scope>NUCLEOTIDE SEQUENCE [LARGE SCALE GENOMIC DNA]</scope>
    <source>
        <strain evidence="2 3">FSS-62</strain>
    </source>
</reference>
<comment type="caution">
    <text evidence="2">The sequence shown here is derived from an EMBL/GenBank/DDBJ whole genome shotgun (WGS) entry which is preliminary data.</text>
</comment>
<sequence>MCGSLTNLIAQQGYEVIGVEDSKSGVRLAQEKFTDCRFIQGSIYDLPYTEMGGQFDIIISCEVIEHLFYPKELVRNTKQLLKPNGRLILTTPYHGYLKNLALAISGKMDKHFTALWDGGHIKFFSVVTMKSLLISEGYEDIKFKFAGGIPYLSKSMLCSSTLK</sequence>
<keyword evidence="2" id="KW-0808">Transferase</keyword>
<organism evidence="2 3">
    <name type="scientific">Umezakia ovalisporum FSS-62</name>
    <dbReference type="NCBI Taxonomy" id="2971776"/>
    <lineage>
        <taxon>Bacteria</taxon>
        <taxon>Bacillati</taxon>
        <taxon>Cyanobacteriota</taxon>
        <taxon>Cyanophyceae</taxon>
        <taxon>Nostocales</taxon>
        <taxon>Nodulariaceae</taxon>
        <taxon>Umezakia</taxon>
    </lineage>
</organism>
<evidence type="ECO:0000259" key="1">
    <source>
        <dbReference type="Pfam" id="PF08241"/>
    </source>
</evidence>
<dbReference type="Pfam" id="PF08241">
    <property type="entry name" value="Methyltransf_11"/>
    <property type="match status" value="1"/>
</dbReference>
<evidence type="ECO:0000313" key="3">
    <source>
        <dbReference type="Proteomes" id="UP001159370"/>
    </source>
</evidence>
<dbReference type="EMBL" id="JANQDL010000038">
    <property type="protein sequence ID" value="MDH6063125.1"/>
    <property type="molecule type" value="Genomic_DNA"/>
</dbReference>
<dbReference type="GO" id="GO:0032259">
    <property type="term" value="P:methylation"/>
    <property type="evidence" value="ECO:0007669"/>
    <property type="project" value="UniProtKB-KW"/>
</dbReference>
<dbReference type="Gene3D" id="3.40.50.150">
    <property type="entry name" value="Vaccinia Virus protein VP39"/>
    <property type="match status" value="1"/>
</dbReference>
<proteinExistence type="predicted"/>
<feature type="domain" description="Methyltransferase type 11" evidence="1">
    <location>
        <begin position="3"/>
        <end position="89"/>
    </location>
</feature>
<gene>
    <name evidence="2" type="ORF">NWP23_04845</name>
</gene>
<keyword evidence="2" id="KW-0489">Methyltransferase</keyword>
<evidence type="ECO:0000313" key="2">
    <source>
        <dbReference type="EMBL" id="MDH6063125.1"/>
    </source>
</evidence>
<dbReference type="AlphaFoldDB" id="A0AA43GXI3"/>
<dbReference type="PANTHER" id="PTHR43861">
    <property type="entry name" value="TRANS-ACONITATE 2-METHYLTRANSFERASE-RELATED"/>
    <property type="match status" value="1"/>
</dbReference>
<name>A0AA43GXI3_9CYAN</name>
<protein>
    <submittedName>
        <fullName evidence="2">Class I SAM-dependent methyltransferase</fullName>
    </submittedName>
</protein>
<accession>A0AA43GXI3</accession>
<dbReference type="SUPFAM" id="SSF53335">
    <property type="entry name" value="S-adenosyl-L-methionine-dependent methyltransferases"/>
    <property type="match status" value="1"/>
</dbReference>